<dbReference type="PROSITE" id="PS00108">
    <property type="entry name" value="PROTEIN_KINASE_ST"/>
    <property type="match status" value="1"/>
</dbReference>
<keyword evidence="3" id="KW-0418">Kinase</keyword>
<dbReference type="Proteomes" id="UP000217199">
    <property type="component" value="Unassembled WGS sequence"/>
</dbReference>
<evidence type="ECO:0000313" key="3">
    <source>
        <dbReference type="EMBL" id="PAV19197.1"/>
    </source>
</evidence>
<dbReference type="InParanoid" id="A0A286UHY4"/>
<dbReference type="PANTHER" id="PTHR44329:SF214">
    <property type="entry name" value="PROTEIN KINASE DOMAIN-CONTAINING PROTEIN"/>
    <property type="match status" value="1"/>
</dbReference>
<dbReference type="InterPro" id="IPR011009">
    <property type="entry name" value="Kinase-like_dom_sf"/>
</dbReference>
<dbReference type="PROSITE" id="PS50011">
    <property type="entry name" value="PROTEIN_KINASE_DOM"/>
    <property type="match status" value="1"/>
</dbReference>
<dbReference type="SMART" id="SM00220">
    <property type="entry name" value="S_TKc"/>
    <property type="match status" value="1"/>
</dbReference>
<feature type="region of interest" description="Disordered" evidence="1">
    <location>
        <begin position="325"/>
        <end position="393"/>
    </location>
</feature>
<keyword evidence="3" id="KW-0808">Transferase</keyword>
<reference evidence="3 4" key="1">
    <citation type="journal article" date="2017" name="Mol. Ecol.">
        <title>Comparative and population genomic landscape of Phellinus noxius: A hypervariable fungus causing root rot in trees.</title>
        <authorList>
            <person name="Chung C.L."/>
            <person name="Lee T.J."/>
            <person name="Akiba M."/>
            <person name="Lee H.H."/>
            <person name="Kuo T.H."/>
            <person name="Liu D."/>
            <person name="Ke H.M."/>
            <person name="Yokoi T."/>
            <person name="Roa M.B."/>
            <person name="Lu M.J."/>
            <person name="Chang Y.Y."/>
            <person name="Ann P.J."/>
            <person name="Tsai J.N."/>
            <person name="Chen C.Y."/>
            <person name="Tzean S.S."/>
            <person name="Ota Y."/>
            <person name="Hattori T."/>
            <person name="Sahashi N."/>
            <person name="Liou R.F."/>
            <person name="Kikuchi T."/>
            <person name="Tsai I.J."/>
        </authorList>
    </citation>
    <scope>NUCLEOTIDE SEQUENCE [LARGE SCALE GENOMIC DNA]</scope>
    <source>
        <strain evidence="3 4">FFPRI411160</strain>
    </source>
</reference>
<evidence type="ECO:0000313" key="4">
    <source>
        <dbReference type="Proteomes" id="UP000217199"/>
    </source>
</evidence>
<dbReference type="OrthoDB" id="346907at2759"/>
<gene>
    <name evidence="3" type="ORF">PNOK_0604100</name>
</gene>
<name>A0A286UHY4_9AGAM</name>
<accession>A0A286UHY4</accession>
<feature type="domain" description="Protein kinase" evidence="2">
    <location>
        <begin position="33"/>
        <end position="320"/>
    </location>
</feature>
<dbReference type="GO" id="GO:0005524">
    <property type="term" value="F:ATP binding"/>
    <property type="evidence" value="ECO:0007669"/>
    <property type="project" value="InterPro"/>
</dbReference>
<dbReference type="InterPro" id="IPR051681">
    <property type="entry name" value="Ser/Thr_Kinases-Pseudokinases"/>
</dbReference>
<sequence length="393" mass="44777">MNQQQLSPTGNTSEEILFKLIDDLAGKNVTPNISIGRNLSCGESADIYHGVYINQIHGSNLGNVTDVVIKTFRPPRRQYDAKYFKRISREIRIWTQCQHRNILPLIGFTMKDLGGGLLIPSLVSKYMERGSLKDALDRKDEMDIKIMVEGIASSLLYLHENRGIIHADLKSPNVVLSPEGDPLLMDFGLSHMRSTITQYAETATSAGCGSIRWMAPEQFGSALGTGEDQIHTKESDIWALGMVFYEILTNHLPYYQEALSHRIIIKISDGELPSVPDVDERDPATNHIWDLCFDCWKREPGERPKIRDIDYRLAAKHKVMKMKAFEHSTPQSMRISRRRTRQSTIRPFRTSGGEDQWVDISPVSRTNSSPFLSEQDKEDMTPLTQRFRQPWLS</sequence>
<evidence type="ECO:0000259" key="2">
    <source>
        <dbReference type="PROSITE" id="PS50011"/>
    </source>
</evidence>
<dbReference type="EMBL" id="NBII01000005">
    <property type="protein sequence ID" value="PAV19197.1"/>
    <property type="molecule type" value="Genomic_DNA"/>
</dbReference>
<dbReference type="InterPro" id="IPR008271">
    <property type="entry name" value="Ser/Thr_kinase_AS"/>
</dbReference>
<dbReference type="Pfam" id="PF00069">
    <property type="entry name" value="Pkinase"/>
    <property type="match status" value="1"/>
</dbReference>
<keyword evidence="4" id="KW-1185">Reference proteome</keyword>
<feature type="compositionally biased region" description="Polar residues" evidence="1">
    <location>
        <begin position="363"/>
        <end position="372"/>
    </location>
</feature>
<dbReference type="STRING" id="2282107.A0A286UHY4"/>
<feature type="compositionally biased region" description="Polar residues" evidence="1">
    <location>
        <begin position="382"/>
        <end position="393"/>
    </location>
</feature>
<dbReference type="InterPro" id="IPR000719">
    <property type="entry name" value="Prot_kinase_dom"/>
</dbReference>
<protein>
    <submittedName>
        <fullName evidence="3">Kinase</fullName>
    </submittedName>
</protein>
<organism evidence="3 4">
    <name type="scientific">Pyrrhoderma noxium</name>
    <dbReference type="NCBI Taxonomy" id="2282107"/>
    <lineage>
        <taxon>Eukaryota</taxon>
        <taxon>Fungi</taxon>
        <taxon>Dikarya</taxon>
        <taxon>Basidiomycota</taxon>
        <taxon>Agaricomycotina</taxon>
        <taxon>Agaricomycetes</taxon>
        <taxon>Hymenochaetales</taxon>
        <taxon>Hymenochaetaceae</taxon>
        <taxon>Pyrrhoderma</taxon>
    </lineage>
</organism>
<evidence type="ECO:0000256" key="1">
    <source>
        <dbReference type="SAM" id="MobiDB-lite"/>
    </source>
</evidence>
<dbReference type="GO" id="GO:0004674">
    <property type="term" value="F:protein serine/threonine kinase activity"/>
    <property type="evidence" value="ECO:0007669"/>
    <property type="project" value="TreeGrafter"/>
</dbReference>
<comment type="caution">
    <text evidence="3">The sequence shown here is derived from an EMBL/GenBank/DDBJ whole genome shotgun (WGS) entry which is preliminary data.</text>
</comment>
<dbReference type="PANTHER" id="PTHR44329">
    <property type="entry name" value="SERINE/THREONINE-PROTEIN KINASE TNNI3K-RELATED"/>
    <property type="match status" value="1"/>
</dbReference>
<proteinExistence type="predicted"/>
<dbReference type="Gene3D" id="1.10.510.10">
    <property type="entry name" value="Transferase(Phosphotransferase) domain 1"/>
    <property type="match status" value="1"/>
</dbReference>
<dbReference type="SUPFAM" id="SSF56112">
    <property type="entry name" value="Protein kinase-like (PK-like)"/>
    <property type="match status" value="1"/>
</dbReference>
<dbReference type="AlphaFoldDB" id="A0A286UHY4"/>